<dbReference type="OrthoDB" id="5244896at2"/>
<protein>
    <submittedName>
        <fullName evidence="1">Uncharacterized protein YwqG</fullName>
    </submittedName>
</protein>
<reference evidence="2" key="1">
    <citation type="submission" date="2016-10" db="EMBL/GenBank/DDBJ databases">
        <authorList>
            <person name="Varghese N."/>
            <person name="Submissions S."/>
        </authorList>
    </citation>
    <scope>NUCLEOTIDE SEQUENCE [LARGE SCALE GENOMIC DNA]</scope>
    <source>
        <strain evidence="2">CGMCC 4.3530</strain>
    </source>
</reference>
<dbReference type="SUPFAM" id="SSF103032">
    <property type="entry name" value="Hypothetical protein YwqG"/>
    <property type="match status" value="1"/>
</dbReference>
<dbReference type="AlphaFoldDB" id="A0A1H2YLN9"/>
<gene>
    <name evidence="1" type="ORF">SAMN05216215_100781</name>
</gene>
<dbReference type="EMBL" id="FNOK01000007">
    <property type="protein sequence ID" value="SDX06077.1"/>
    <property type="molecule type" value="Genomic_DNA"/>
</dbReference>
<dbReference type="Proteomes" id="UP000199529">
    <property type="component" value="Unassembled WGS sequence"/>
</dbReference>
<proteinExistence type="predicted"/>
<dbReference type="RefSeq" id="WP_093263938.1">
    <property type="nucleotide sequence ID" value="NZ_FNOK01000007.1"/>
</dbReference>
<dbReference type="Gene3D" id="2.30.320.10">
    <property type="entry name" value="YwqG-like"/>
    <property type="match status" value="1"/>
</dbReference>
<evidence type="ECO:0000313" key="2">
    <source>
        <dbReference type="Proteomes" id="UP000199529"/>
    </source>
</evidence>
<dbReference type="InterPro" id="IPR035948">
    <property type="entry name" value="YwqG-like_sf"/>
</dbReference>
<sequence length="260" mass="29245">MEFEDADEMRRLCIERLGDAAGRQFASLAKRGFRLEPVGDAEPAGHCRIGGSALLEPGEEWPDYEGIPLSLYAVLDLDELAPWLGDQAPPVRGLLNFFLFDPNLPYEAHQHLKRDSPEACRVVLADPARAVETTAPERATSYPRRPVRAVEVTMLPDCWDVRDEDVEFDEHVHYGAESLILTEFEEMDGNSAEGHRAFGWPGLSHASSVMRREEPQVHLLQLAEDETWSWGEAATQYFTIPAEAYEKGDFTKAENTTRNC</sequence>
<dbReference type="Pfam" id="PF09234">
    <property type="entry name" value="DUF1963"/>
    <property type="match status" value="1"/>
</dbReference>
<evidence type="ECO:0000313" key="1">
    <source>
        <dbReference type="EMBL" id="SDX06077.1"/>
    </source>
</evidence>
<keyword evidence="2" id="KW-1185">Reference proteome</keyword>
<dbReference type="InterPro" id="IPR015315">
    <property type="entry name" value="DUF1963"/>
</dbReference>
<name>A0A1H2YLN9_9PSEU</name>
<organism evidence="1 2">
    <name type="scientific">Saccharopolyspora shandongensis</name>
    <dbReference type="NCBI Taxonomy" id="418495"/>
    <lineage>
        <taxon>Bacteria</taxon>
        <taxon>Bacillati</taxon>
        <taxon>Actinomycetota</taxon>
        <taxon>Actinomycetes</taxon>
        <taxon>Pseudonocardiales</taxon>
        <taxon>Pseudonocardiaceae</taxon>
        <taxon>Saccharopolyspora</taxon>
    </lineage>
</organism>
<accession>A0A1H2YLN9</accession>